<accession>A0A1I4N129</accession>
<proteinExistence type="predicted"/>
<evidence type="ECO:0000313" key="2">
    <source>
        <dbReference type="EMBL" id="SFM08963.1"/>
    </source>
</evidence>
<sequence length="56" mass="6313">MTSIEIKAEIFDIIVSQENLQSQISQLQAIKQQKLQALQQALEEEKKGAADVKEND</sequence>
<dbReference type="EMBL" id="FOTS01000040">
    <property type="protein sequence ID" value="SFM08963.1"/>
    <property type="molecule type" value="Genomic_DNA"/>
</dbReference>
<dbReference type="RefSeq" id="WP_175490608.1">
    <property type="nucleotide sequence ID" value="NZ_FOTS01000040.1"/>
</dbReference>
<feature type="coiled-coil region" evidence="1">
    <location>
        <begin position="17"/>
        <end position="55"/>
    </location>
</feature>
<dbReference type="AlphaFoldDB" id="A0A1I4N129"/>
<keyword evidence="3" id="KW-1185">Reference proteome</keyword>
<evidence type="ECO:0000256" key="1">
    <source>
        <dbReference type="SAM" id="Coils"/>
    </source>
</evidence>
<organism evidence="2 3">
    <name type="scientific">Pelosinus propionicus DSM 13327</name>
    <dbReference type="NCBI Taxonomy" id="1123291"/>
    <lineage>
        <taxon>Bacteria</taxon>
        <taxon>Bacillati</taxon>
        <taxon>Bacillota</taxon>
        <taxon>Negativicutes</taxon>
        <taxon>Selenomonadales</taxon>
        <taxon>Sporomusaceae</taxon>
        <taxon>Pelosinus</taxon>
    </lineage>
</organism>
<protein>
    <submittedName>
        <fullName evidence="2">Uncharacterized protein</fullName>
    </submittedName>
</protein>
<name>A0A1I4N129_9FIRM</name>
<dbReference type="STRING" id="1123291.SAMN04490355_10407"/>
<gene>
    <name evidence="2" type="ORF">SAMN04490355_10407</name>
</gene>
<dbReference type="Proteomes" id="UP000199520">
    <property type="component" value="Unassembled WGS sequence"/>
</dbReference>
<evidence type="ECO:0000313" key="3">
    <source>
        <dbReference type="Proteomes" id="UP000199520"/>
    </source>
</evidence>
<keyword evidence="1" id="KW-0175">Coiled coil</keyword>
<reference evidence="3" key="1">
    <citation type="submission" date="2016-10" db="EMBL/GenBank/DDBJ databases">
        <authorList>
            <person name="Varghese N."/>
            <person name="Submissions S."/>
        </authorList>
    </citation>
    <scope>NUCLEOTIDE SEQUENCE [LARGE SCALE GENOMIC DNA]</scope>
    <source>
        <strain evidence="3">DSM 13327</strain>
    </source>
</reference>